<evidence type="ECO:0000313" key="1">
    <source>
        <dbReference type="EMBL" id="GJM49380.1"/>
    </source>
</evidence>
<proteinExistence type="predicted"/>
<dbReference type="EMBL" id="BQKA01000006">
    <property type="protein sequence ID" value="GJM49380.1"/>
    <property type="molecule type" value="Genomic_DNA"/>
</dbReference>
<reference evidence="1 4" key="1">
    <citation type="submission" date="2021-11" db="EMBL/GenBank/DDBJ databases">
        <title>Draft genome sequence of Capnocytophaga sp. strain KC07075 isolated from cat oral cavity.</title>
        <authorList>
            <person name="Suzuki M."/>
            <person name="Imaoka K."/>
            <person name="Kimura M."/>
            <person name="Morikawa S."/>
            <person name="Maeda K."/>
        </authorList>
    </citation>
    <scope>NUCLEOTIDE SEQUENCE</scope>
    <source>
        <strain evidence="1">KC07075</strain>
        <strain evidence="2 4">KC07079</strain>
    </source>
</reference>
<dbReference type="AlphaFoldDB" id="A0AAV5ASZ8"/>
<dbReference type="RefSeq" id="WP_264845972.1">
    <property type="nucleotide sequence ID" value="NZ_BPMA01000016.1"/>
</dbReference>
<name>A0AAV5ASZ8_9FLAO</name>
<comment type="caution">
    <text evidence="1">The sequence shown here is derived from an EMBL/GenBank/DDBJ whole genome shotgun (WGS) entry which is preliminary data.</text>
</comment>
<evidence type="ECO:0000313" key="3">
    <source>
        <dbReference type="Proteomes" id="UP001207736"/>
    </source>
</evidence>
<dbReference type="Proteomes" id="UP001208692">
    <property type="component" value="Unassembled WGS sequence"/>
</dbReference>
<dbReference type="Proteomes" id="UP001207736">
    <property type="component" value="Unassembled WGS sequence"/>
</dbReference>
<dbReference type="EMBL" id="BQKB01000013">
    <property type="protein sequence ID" value="GJM52530.1"/>
    <property type="molecule type" value="Genomic_DNA"/>
</dbReference>
<organism evidence="1 3">
    <name type="scientific">Capnocytophaga catalasegens</name>
    <dbReference type="NCBI Taxonomy" id="1004260"/>
    <lineage>
        <taxon>Bacteria</taxon>
        <taxon>Pseudomonadati</taxon>
        <taxon>Bacteroidota</taxon>
        <taxon>Flavobacteriia</taxon>
        <taxon>Flavobacteriales</taxon>
        <taxon>Flavobacteriaceae</taxon>
        <taxon>Capnocytophaga</taxon>
    </lineage>
</organism>
<keyword evidence="4" id="KW-1185">Reference proteome</keyword>
<sequence>MKKILIFLSGIFLWNCDAPQKKMINLEEEMDNPYTPVPYVKLQHPEWSKNATIYQINTRQFTEEGTFAAA</sequence>
<accession>A0AAV5ASZ8</accession>
<gene>
    <name evidence="1" type="ORF">RCZ15_03550</name>
    <name evidence="2" type="ORF">RCZ16_08470</name>
</gene>
<protein>
    <submittedName>
        <fullName evidence="1">Uncharacterized protein</fullName>
    </submittedName>
</protein>
<evidence type="ECO:0000313" key="2">
    <source>
        <dbReference type="EMBL" id="GJM52530.1"/>
    </source>
</evidence>
<evidence type="ECO:0000313" key="4">
    <source>
        <dbReference type="Proteomes" id="UP001208692"/>
    </source>
</evidence>